<keyword evidence="1" id="KW-0479">Metal-binding</keyword>
<reference evidence="4" key="1">
    <citation type="submission" date="2021-09" db="EMBL/GenBank/DDBJ databases">
        <authorList>
            <consortium name="AG Swart"/>
            <person name="Singh M."/>
            <person name="Singh A."/>
            <person name="Seah K."/>
            <person name="Emmerich C."/>
        </authorList>
    </citation>
    <scope>NUCLEOTIDE SEQUENCE</scope>
    <source>
        <strain evidence="4">ATCC30299</strain>
    </source>
</reference>
<dbReference type="PANTHER" id="PTHR12603">
    <property type="entry name" value="CCR4-NOT TRANSCRIPTION COMPLEX RELATED"/>
    <property type="match status" value="1"/>
</dbReference>
<comment type="caution">
    <text evidence="4">The sequence shown here is derived from an EMBL/GenBank/DDBJ whole genome shotgun (WGS) entry which is preliminary data.</text>
</comment>
<gene>
    <name evidence="4" type="ORF">BSTOLATCC_MIC5229</name>
</gene>
<dbReference type="PANTHER" id="PTHR12603:SF0">
    <property type="entry name" value="CCR4-NOT TRANSCRIPTION COMPLEX SUBUNIT 4"/>
    <property type="match status" value="1"/>
</dbReference>
<dbReference type="SUPFAM" id="SSF54928">
    <property type="entry name" value="RNA-binding domain, RBD"/>
    <property type="match status" value="1"/>
</dbReference>
<name>A0AAU9IDJ4_9CILI</name>
<dbReference type="GO" id="GO:0004842">
    <property type="term" value="F:ubiquitin-protein transferase activity"/>
    <property type="evidence" value="ECO:0007669"/>
    <property type="project" value="InterPro"/>
</dbReference>
<dbReference type="InterPro" id="IPR012677">
    <property type="entry name" value="Nucleotide-bd_a/b_plait_sf"/>
</dbReference>
<protein>
    <recommendedName>
        <fullName evidence="3">C3H1-type domain-containing protein</fullName>
    </recommendedName>
</protein>
<dbReference type="Gene3D" id="3.30.70.330">
    <property type="match status" value="1"/>
</dbReference>
<feature type="zinc finger region" description="C3H1-type" evidence="1">
    <location>
        <begin position="65"/>
        <end position="92"/>
    </location>
</feature>
<dbReference type="Proteomes" id="UP001162131">
    <property type="component" value="Unassembled WGS sequence"/>
</dbReference>
<evidence type="ECO:0000313" key="5">
    <source>
        <dbReference type="Proteomes" id="UP001162131"/>
    </source>
</evidence>
<dbReference type="InterPro" id="IPR039780">
    <property type="entry name" value="Mot2"/>
</dbReference>
<evidence type="ECO:0000313" key="4">
    <source>
        <dbReference type="EMBL" id="CAG9311970.1"/>
    </source>
</evidence>
<organism evidence="4 5">
    <name type="scientific">Blepharisma stoltei</name>
    <dbReference type="NCBI Taxonomy" id="1481888"/>
    <lineage>
        <taxon>Eukaryota</taxon>
        <taxon>Sar</taxon>
        <taxon>Alveolata</taxon>
        <taxon>Ciliophora</taxon>
        <taxon>Postciliodesmatophora</taxon>
        <taxon>Heterotrichea</taxon>
        <taxon>Heterotrichida</taxon>
        <taxon>Blepharismidae</taxon>
        <taxon>Blepharisma</taxon>
    </lineage>
</organism>
<dbReference type="InterPro" id="IPR000504">
    <property type="entry name" value="RRM_dom"/>
</dbReference>
<dbReference type="Pfam" id="PF00076">
    <property type="entry name" value="RRM_1"/>
    <property type="match status" value="1"/>
</dbReference>
<proteinExistence type="predicted"/>
<feature type="domain" description="C3H1-type" evidence="3">
    <location>
        <begin position="65"/>
        <end position="92"/>
    </location>
</feature>
<dbReference type="InterPro" id="IPR035979">
    <property type="entry name" value="RBD_domain_sf"/>
</dbReference>
<evidence type="ECO:0000256" key="2">
    <source>
        <dbReference type="SAM" id="MobiDB-lite"/>
    </source>
</evidence>
<sequence>MSMDKFFGQYGRIKKCVVNKANAYTNPSGLSYSAYLTYHSEVEATLCIKACDGFVYEEREIKATYGTTKYCNSYVKGTRCQNPDCMYLHEEGSLSDTFTREDIQHNCHIQAHNSIFPLLNVIAAKPDKHHVLPSARVQRARISSEEFQTPKTKPRVSSEEFQTPPKTKPRVYSFDFAPRRLHSRFNFVEESNEDAIETPEFLRKILALNSPTQEIVKLPATEVPKLLRNSWVKDLLQIEEAQFKSVTSQRDEIVLASSKAWT</sequence>
<accession>A0AAU9IDJ4</accession>
<dbReference type="GO" id="GO:0008270">
    <property type="term" value="F:zinc ion binding"/>
    <property type="evidence" value="ECO:0007669"/>
    <property type="project" value="UniProtKB-KW"/>
</dbReference>
<evidence type="ECO:0000256" key="1">
    <source>
        <dbReference type="PROSITE-ProRule" id="PRU00723"/>
    </source>
</evidence>
<feature type="region of interest" description="Disordered" evidence="2">
    <location>
        <begin position="143"/>
        <end position="166"/>
    </location>
</feature>
<dbReference type="GO" id="GO:0003723">
    <property type="term" value="F:RNA binding"/>
    <property type="evidence" value="ECO:0007669"/>
    <property type="project" value="InterPro"/>
</dbReference>
<dbReference type="EMBL" id="CAJZBQ010000005">
    <property type="protein sequence ID" value="CAG9311970.1"/>
    <property type="molecule type" value="Genomic_DNA"/>
</dbReference>
<keyword evidence="1" id="KW-0862">Zinc</keyword>
<dbReference type="GO" id="GO:0016567">
    <property type="term" value="P:protein ubiquitination"/>
    <property type="evidence" value="ECO:0007669"/>
    <property type="project" value="TreeGrafter"/>
</dbReference>
<dbReference type="InterPro" id="IPR000571">
    <property type="entry name" value="Znf_CCCH"/>
</dbReference>
<dbReference type="PROSITE" id="PS50103">
    <property type="entry name" value="ZF_C3H1"/>
    <property type="match status" value="1"/>
</dbReference>
<keyword evidence="1" id="KW-0863">Zinc-finger</keyword>
<dbReference type="AlphaFoldDB" id="A0AAU9IDJ4"/>
<dbReference type="GO" id="GO:0030014">
    <property type="term" value="C:CCR4-NOT complex"/>
    <property type="evidence" value="ECO:0007669"/>
    <property type="project" value="InterPro"/>
</dbReference>
<keyword evidence="5" id="KW-1185">Reference proteome</keyword>
<evidence type="ECO:0000259" key="3">
    <source>
        <dbReference type="PROSITE" id="PS50103"/>
    </source>
</evidence>